<evidence type="ECO:0000256" key="7">
    <source>
        <dbReference type="RuleBase" id="RU365095"/>
    </source>
</evidence>
<accession>A0ABU9D4F6</accession>
<comment type="catalytic activity">
    <reaction evidence="1 7">
        <text>6-phospho-D-glucono-1,5-lactone + H2O = 6-phospho-D-gluconate + H(+)</text>
        <dbReference type="Rhea" id="RHEA:12556"/>
        <dbReference type="ChEBI" id="CHEBI:15377"/>
        <dbReference type="ChEBI" id="CHEBI:15378"/>
        <dbReference type="ChEBI" id="CHEBI:57955"/>
        <dbReference type="ChEBI" id="CHEBI:58759"/>
        <dbReference type="EC" id="3.1.1.31"/>
    </reaction>
</comment>
<proteinExistence type="inferred from homology"/>
<dbReference type="SUPFAM" id="SSF100950">
    <property type="entry name" value="NagB/RpiA/CoA transferase-like"/>
    <property type="match status" value="1"/>
</dbReference>
<gene>
    <name evidence="7 9" type="primary">pgl</name>
    <name evidence="9" type="ORF">WOB96_01580</name>
</gene>
<name>A0ABU9D4F6_9PROT</name>
<evidence type="ECO:0000256" key="5">
    <source>
        <dbReference type="ARBA" id="ARBA00013198"/>
    </source>
</evidence>
<dbReference type="GO" id="GO:0017057">
    <property type="term" value="F:6-phosphogluconolactonase activity"/>
    <property type="evidence" value="ECO:0007669"/>
    <property type="project" value="UniProtKB-EC"/>
</dbReference>
<evidence type="ECO:0000256" key="1">
    <source>
        <dbReference type="ARBA" id="ARBA00000832"/>
    </source>
</evidence>
<evidence type="ECO:0000256" key="2">
    <source>
        <dbReference type="ARBA" id="ARBA00002681"/>
    </source>
</evidence>
<dbReference type="InterPro" id="IPR039104">
    <property type="entry name" value="6PGL"/>
</dbReference>
<comment type="similarity">
    <text evidence="4 7">Belongs to the glucosamine/galactosamine-6-phosphate isomerase family. 6-phosphogluconolactonase subfamily.</text>
</comment>
<evidence type="ECO:0000259" key="8">
    <source>
        <dbReference type="Pfam" id="PF01182"/>
    </source>
</evidence>
<dbReference type="PANTHER" id="PTHR11054:SF0">
    <property type="entry name" value="6-PHOSPHOGLUCONOLACTONASE"/>
    <property type="match status" value="1"/>
</dbReference>
<evidence type="ECO:0000313" key="10">
    <source>
        <dbReference type="Proteomes" id="UP001446205"/>
    </source>
</evidence>
<dbReference type="EC" id="3.1.1.31" evidence="5 7"/>
<comment type="function">
    <text evidence="2 7">Hydrolysis of 6-phosphogluconolactone to 6-phosphogluconate.</text>
</comment>
<evidence type="ECO:0000256" key="4">
    <source>
        <dbReference type="ARBA" id="ARBA00010662"/>
    </source>
</evidence>
<dbReference type="RefSeq" id="WP_341369507.1">
    <property type="nucleotide sequence ID" value="NZ_JBBPCO010000001.1"/>
</dbReference>
<comment type="pathway">
    <text evidence="3 7">Carbohydrate degradation; pentose phosphate pathway; D-ribulose 5-phosphate from D-glucose 6-phosphate (oxidative stage): step 2/3.</text>
</comment>
<dbReference type="NCBIfam" id="TIGR01198">
    <property type="entry name" value="pgl"/>
    <property type="match status" value="1"/>
</dbReference>
<dbReference type="PANTHER" id="PTHR11054">
    <property type="entry name" value="6-PHOSPHOGLUCONOLACTONASE"/>
    <property type="match status" value="1"/>
</dbReference>
<comment type="caution">
    <text evidence="9">The sequence shown here is derived from an EMBL/GenBank/DDBJ whole genome shotgun (WGS) entry which is preliminary data.</text>
</comment>
<evidence type="ECO:0000313" key="9">
    <source>
        <dbReference type="EMBL" id="MEK8088445.1"/>
    </source>
</evidence>
<dbReference type="Gene3D" id="3.40.50.1360">
    <property type="match status" value="1"/>
</dbReference>
<dbReference type="InterPro" id="IPR006148">
    <property type="entry name" value="Glc/Gal-6P_isomerase"/>
</dbReference>
<dbReference type="CDD" id="cd01400">
    <property type="entry name" value="6PGL"/>
    <property type="match status" value="1"/>
</dbReference>
<dbReference type="InterPro" id="IPR005900">
    <property type="entry name" value="6-phosphogluconolactonase_DevB"/>
</dbReference>
<sequence>MQTATEQLRRWHLYPDADMLVRHAAAAIGRIAHEALSTHGDFHLVLAGGSTPIAIYKALRELDTDWSAWHLYWGDERCLPINEAERNSRMAFEAWLDHVPVLASQVHPMPAELGAEAAASAYARLLTEAKRLDLIHLGLGEDGHTASLFPDHDWGEATDAPLVLPVHDSPKPPPDRVSMSARALSQSPQVFMYVTGKGKRDAIRRWRAGDNIPASAIKPAQGIDIWLDEAAWPG</sequence>
<reference evidence="9 10" key="1">
    <citation type="submission" date="2024-04" db="EMBL/GenBank/DDBJ databases">
        <authorList>
            <person name="Abashina T."/>
            <person name="Shaikin A."/>
        </authorList>
    </citation>
    <scope>NUCLEOTIDE SEQUENCE [LARGE SCALE GENOMIC DNA]</scope>
    <source>
        <strain evidence="9 10">AAFK</strain>
    </source>
</reference>
<organism evidence="9 10">
    <name type="scientific">Thermithiobacillus plumbiphilus</name>
    <dbReference type="NCBI Taxonomy" id="1729899"/>
    <lineage>
        <taxon>Bacteria</taxon>
        <taxon>Pseudomonadati</taxon>
        <taxon>Pseudomonadota</taxon>
        <taxon>Acidithiobacillia</taxon>
        <taxon>Acidithiobacillales</taxon>
        <taxon>Thermithiobacillaceae</taxon>
        <taxon>Thermithiobacillus</taxon>
    </lineage>
</organism>
<evidence type="ECO:0000256" key="6">
    <source>
        <dbReference type="ARBA" id="ARBA00020337"/>
    </source>
</evidence>
<evidence type="ECO:0000256" key="3">
    <source>
        <dbReference type="ARBA" id="ARBA00004961"/>
    </source>
</evidence>
<feature type="domain" description="Glucosamine/galactosamine-6-phosphate isomerase" evidence="8">
    <location>
        <begin position="15"/>
        <end position="226"/>
    </location>
</feature>
<protein>
    <recommendedName>
        <fullName evidence="6 7">6-phosphogluconolactonase</fullName>
        <shortName evidence="7">6PGL</shortName>
        <ecNumber evidence="5 7">3.1.1.31</ecNumber>
    </recommendedName>
</protein>
<keyword evidence="7 9" id="KW-0378">Hydrolase</keyword>
<dbReference type="EMBL" id="JBBPCO010000001">
    <property type="protein sequence ID" value="MEK8088445.1"/>
    <property type="molecule type" value="Genomic_DNA"/>
</dbReference>
<dbReference type="Pfam" id="PF01182">
    <property type="entry name" value="Glucosamine_iso"/>
    <property type="match status" value="1"/>
</dbReference>
<dbReference type="Proteomes" id="UP001446205">
    <property type="component" value="Unassembled WGS sequence"/>
</dbReference>
<dbReference type="InterPro" id="IPR037171">
    <property type="entry name" value="NagB/RpiA_transferase-like"/>
</dbReference>
<keyword evidence="10" id="KW-1185">Reference proteome</keyword>